<gene>
    <name evidence="2" type="ORF">LARSCL_LOCUS4906</name>
</gene>
<dbReference type="PROSITE" id="PS50815">
    <property type="entry name" value="HORMA"/>
    <property type="match status" value="1"/>
</dbReference>
<keyword evidence="3" id="KW-1185">Reference proteome</keyword>
<name>A0AAV1ZDU4_9ARAC</name>
<evidence type="ECO:0000313" key="3">
    <source>
        <dbReference type="Proteomes" id="UP001497382"/>
    </source>
</evidence>
<dbReference type="InterPro" id="IPR045091">
    <property type="entry name" value="Mad2-like"/>
</dbReference>
<evidence type="ECO:0000259" key="1">
    <source>
        <dbReference type="PROSITE" id="PS50815"/>
    </source>
</evidence>
<dbReference type="InterPro" id="IPR036570">
    <property type="entry name" value="HORMA_dom_sf"/>
</dbReference>
<accession>A0AAV1ZDU4</accession>
<dbReference type="GO" id="GO:0016035">
    <property type="term" value="C:zeta DNA polymerase complex"/>
    <property type="evidence" value="ECO:0007669"/>
    <property type="project" value="TreeGrafter"/>
</dbReference>
<evidence type="ECO:0000313" key="2">
    <source>
        <dbReference type="EMBL" id="CAL1269745.1"/>
    </source>
</evidence>
<proteinExistence type="predicted"/>
<comment type="caution">
    <text evidence="2">The sequence shown here is derived from an EMBL/GenBank/DDBJ whole genome shotgun (WGS) entry which is preliminary data.</text>
</comment>
<dbReference type="AlphaFoldDB" id="A0AAV1ZDU4"/>
<dbReference type="PANTHER" id="PTHR11842:SF10">
    <property type="entry name" value="MITOTIC SPINDLE ASSEMBLY CHECKPOINT PROTEIN MAD2B"/>
    <property type="match status" value="1"/>
</dbReference>
<sequence>MAEAENMEVDVADIPELRSSVGLCGFMELVFHHLMYVKNIYPKEAFKRCMRKNVPIWMCEHPGVKKYVINFLDFANKLLMQTKKLKICFVLCRRNKEVIEEFYFELKVKDLFVESESKLVCLLDNLVSICEDIHKTNTFTDFNTIHSGEREITFELQILLKPPVELPKQSPDYGWVVYYGSEGGEENSLKKVTPLKEERNKTYEVKAYAFKKE</sequence>
<feature type="domain" description="HORMA" evidence="1">
    <location>
        <begin position="17"/>
        <end position="209"/>
    </location>
</feature>
<organism evidence="2 3">
    <name type="scientific">Larinioides sclopetarius</name>
    <dbReference type="NCBI Taxonomy" id="280406"/>
    <lineage>
        <taxon>Eukaryota</taxon>
        <taxon>Metazoa</taxon>
        <taxon>Ecdysozoa</taxon>
        <taxon>Arthropoda</taxon>
        <taxon>Chelicerata</taxon>
        <taxon>Arachnida</taxon>
        <taxon>Araneae</taxon>
        <taxon>Araneomorphae</taxon>
        <taxon>Entelegynae</taxon>
        <taxon>Araneoidea</taxon>
        <taxon>Araneidae</taxon>
        <taxon>Larinioides</taxon>
    </lineage>
</organism>
<dbReference type="Gene3D" id="3.30.900.10">
    <property type="entry name" value="HORMA domain"/>
    <property type="match status" value="1"/>
</dbReference>
<dbReference type="Proteomes" id="UP001497382">
    <property type="component" value="Unassembled WGS sequence"/>
</dbReference>
<dbReference type="EMBL" id="CAXIEN010000043">
    <property type="protein sequence ID" value="CAL1269745.1"/>
    <property type="molecule type" value="Genomic_DNA"/>
</dbReference>
<dbReference type="PANTHER" id="PTHR11842">
    <property type="entry name" value="MITOTIC SPINDLE ASSEMBLY CHECKPOINT PROTEIN MAD2"/>
    <property type="match status" value="1"/>
</dbReference>
<protein>
    <recommendedName>
        <fullName evidence="1">HORMA domain-containing protein</fullName>
    </recommendedName>
</protein>
<dbReference type="InterPro" id="IPR003511">
    <property type="entry name" value="HORMA_dom"/>
</dbReference>
<reference evidence="2 3" key="1">
    <citation type="submission" date="2024-04" db="EMBL/GenBank/DDBJ databases">
        <authorList>
            <person name="Rising A."/>
            <person name="Reimegard J."/>
            <person name="Sonavane S."/>
            <person name="Akerstrom W."/>
            <person name="Nylinder S."/>
            <person name="Hedman E."/>
            <person name="Kallberg Y."/>
        </authorList>
    </citation>
    <scope>NUCLEOTIDE SEQUENCE [LARGE SCALE GENOMIC DNA]</scope>
</reference>
<dbReference type="SUPFAM" id="SSF56019">
    <property type="entry name" value="The spindle assembly checkpoint protein mad2"/>
    <property type="match status" value="1"/>
</dbReference>